<dbReference type="AlphaFoldDB" id="W0F0D8"/>
<dbReference type="RefSeq" id="WP_008582925.1">
    <property type="nucleotide sequence ID" value="NZ_CP007035.1"/>
</dbReference>
<gene>
    <name evidence="2" type="ORF">NIASO_05580</name>
</gene>
<sequence>MNKIVLAALAAGLTVSSCTGQKKASGTLQPNTLSAKEKAAGWQLLFDGKTLNGWHIYGKQNAEGSWKAADGSLQFDPKAKASGVSGGDLVSNDAYENFELEVEWKASPGVNSGIIFLVQDDKAKYPATYLTGPEMQVLDNIEAEDNKNTKHLAGALYDLIDAKSTSKPKPVGEWNLATIRLKDGNLELKLNGVTTARAKIGSPEWDQLVAGSKFSKWKDFAKFKSGHIALQDHGHDIWFRDIKIRKL</sequence>
<evidence type="ECO:0000259" key="1">
    <source>
        <dbReference type="Pfam" id="PF06439"/>
    </source>
</evidence>
<dbReference type="Proteomes" id="UP000003586">
    <property type="component" value="Chromosome"/>
</dbReference>
<dbReference type="eggNOG" id="COG2133">
    <property type="taxonomic scope" value="Bacteria"/>
</dbReference>
<accession>W0F0D8</accession>
<feature type="domain" description="3-keto-alpha-glucoside-1,2-lyase/3-keto-2-hydroxy-glucal hydratase" evidence="1">
    <location>
        <begin position="41"/>
        <end position="245"/>
    </location>
</feature>
<dbReference type="HOGENOM" id="CLU_073042_0_0_10"/>
<protein>
    <recommendedName>
        <fullName evidence="1">3-keto-alpha-glucoside-1,2-lyase/3-keto-2-hydroxy-glucal hydratase domain-containing protein</fullName>
    </recommendedName>
</protein>
<evidence type="ECO:0000313" key="3">
    <source>
        <dbReference type="Proteomes" id="UP000003586"/>
    </source>
</evidence>
<organism evidence="2 3">
    <name type="scientific">Niabella soli DSM 19437</name>
    <dbReference type="NCBI Taxonomy" id="929713"/>
    <lineage>
        <taxon>Bacteria</taxon>
        <taxon>Pseudomonadati</taxon>
        <taxon>Bacteroidota</taxon>
        <taxon>Chitinophagia</taxon>
        <taxon>Chitinophagales</taxon>
        <taxon>Chitinophagaceae</taxon>
        <taxon>Niabella</taxon>
    </lineage>
</organism>
<reference evidence="2 3" key="1">
    <citation type="submission" date="2013-12" db="EMBL/GenBank/DDBJ databases">
        <authorList>
            <consortium name="DOE Joint Genome Institute"/>
            <person name="Eisen J."/>
            <person name="Huntemann M."/>
            <person name="Han J."/>
            <person name="Chen A."/>
            <person name="Kyrpides N."/>
            <person name="Mavromatis K."/>
            <person name="Markowitz V."/>
            <person name="Palaniappan K."/>
            <person name="Ivanova N."/>
            <person name="Schaumberg A."/>
            <person name="Pati A."/>
            <person name="Liolios K."/>
            <person name="Nordberg H.P."/>
            <person name="Cantor M.N."/>
            <person name="Hua S.X."/>
            <person name="Woyke T."/>
        </authorList>
    </citation>
    <scope>NUCLEOTIDE SEQUENCE [LARGE SCALE GENOMIC DNA]</scope>
    <source>
        <strain evidence="3">DSM 19437</strain>
    </source>
</reference>
<proteinExistence type="predicted"/>
<evidence type="ECO:0000313" key="2">
    <source>
        <dbReference type="EMBL" id="AHF14796.1"/>
    </source>
</evidence>
<dbReference type="GO" id="GO:0016787">
    <property type="term" value="F:hydrolase activity"/>
    <property type="evidence" value="ECO:0007669"/>
    <property type="project" value="InterPro"/>
</dbReference>
<dbReference type="PROSITE" id="PS51257">
    <property type="entry name" value="PROKAR_LIPOPROTEIN"/>
    <property type="match status" value="1"/>
</dbReference>
<dbReference type="EMBL" id="CP007035">
    <property type="protein sequence ID" value="AHF14796.1"/>
    <property type="molecule type" value="Genomic_DNA"/>
</dbReference>
<dbReference type="Pfam" id="PF06439">
    <property type="entry name" value="3keto-disac_hyd"/>
    <property type="match status" value="1"/>
</dbReference>
<dbReference type="KEGG" id="nso:NIASO_05580"/>
<name>W0F0D8_9BACT</name>
<dbReference type="InterPro" id="IPR010496">
    <property type="entry name" value="AL/BT2_dom"/>
</dbReference>
<keyword evidence="3" id="KW-1185">Reference proteome</keyword>
<dbReference type="Gene3D" id="2.60.120.560">
    <property type="entry name" value="Exo-inulinase, domain 1"/>
    <property type="match status" value="1"/>
</dbReference>
<dbReference type="STRING" id="929713.NIASO_05580"/>
<dbReference type="OrthoDB" id="659240at2"/>